<dbReference type="EMBL" id="JANSHE010005794">
    <property type="protein sequence ID" value="KAJ2969305.1"/>
    <property type="molecule type" value="Genomic_DNA"/>
</dbReference>
<sequence>MPTDNPALPHPQGSTPVSLRKDAPGVRHPVSHTDQRVTWPGCFLQPKPPTCRDIPAYPGAKLGAVNPMPIYKRPASLPLPVLCHWPRTRTNRWERARTYSPPSPVPEAKDKGAGGLRSDIELPSILANAEVVKHGKRAGMLVSPPFPNDTTVKEKPIARRAPPLVPTSEVTAMSTRGFYAGSNKKLNGTVRP</sequence>
<protein>
    <submittedName>
        <fullName evidence="1">Uncharacterized protein</fullName>
    </submittedName>
</protein>
<dbReference type="Proteomes" id="UP001144978">
    <property type="component" value="Unassembled WGS sequence"/>
</dbReference>
<organism evidence="1 2">
    <name type="scientific">Trametes sanguinea</name>
    <dbReference type="NCBI Taxonomy" id="158606"/>
    <lineage>
        <taxon>Eukaryota</taxon>
        <taxon>Fungi</taxon>
        <taxon>Dikarya</taxon>
        <taxon>Basidiomycota</taxon>
        <taxon>Agaricomycotina</taxon>
        <taxon>Agaricomycetes</taxon>
        <taxon>Polyporales</taxon>
        <taxon>Polyporaceae</taxon>
        <taxon>Trametes</taxon>
    </lineage>
</organism>
<reference evidence="1" key="1">
    <citation type="submission" date="2022-08" db="EMBL/GenBank/DDBJ databases">
        <title>Genome Sequence of Pycnoporus sanguineus.</title>
        <authorList>
            <person name="Buettner E."/>
        </authorList>
    </citation>
    <scope>NUCLEOTIDE SEQUENCE</scope>
    <source>
        <strain evidence="1">CG-C14</strain>
    </source>
</reference>
<name>A0ACC1MQL5_9APHY</name>
<proteinExistence type="predicted"/>
<comment type="caution">
    <text evidence="1">The sequence shown here is derived from an EMBL/GenBank/DDBJ whole genome shotgun (WGS) entry which is preliminary data.</text>
</comment>
<evidence type="ECO:0000313" key="2">
    <source>
        <dbReference type="Proteomes" id="UP001144978"/>
    </source>
</evidence>
<gene>
    <name evidence="1" type="ORF">NUW54_g12996</name>
</gene>
<keyword evidence="2" id="KW-1185">Reference proteome</keyword>
<evidence type="ECO:0000313" key="1">
    <source>
        <dbReference type="EMBL" id="KAJ2969305.1"/>
    </source>
</evidence>
<accession>A0ACC1MQL5</accession>